<protein>
    <submittedName>
        <fullName evidence="1">Uncharacterized protein</fullName>
    </submittedName>
</protein>
<sequence length="122" mass="14797">MCFFHVMKKELEHQRLKLVHFIQVLTRILHEESERDSQFWTEPRVTRRLLQHYNLQKKNEAFEVHRNPQDDPATWTVRHHNVEADIEGNPQLQEPPRTNHLLLTYLNRNVHHLELLDQPDGE</sequence>
<name>A0A024T8P3_9STRA</name>
<proteinExistence type="predicted"/>
<dbReference type="VEuPathDB" id="FungiDB:H310_15192"/>
<evidence type="ECO:0000313" key="1">
    <source>
        <dbReference type="EMBL" id="ETV89971.1"/>
    </source>
</evidence>
<reference evidence="1" key="1">
    <citation type="submission" date="2013-12" db="EMBL/GenBank/DDBJ databases">
        <title>The Genome Sequence of Aphanomyces invadans NJM9701.</title>
        <authorList>
            <consortium name="The Broad Institute Genomics Platform"/>
            <person name="Russ C."/>
            <person name="Tyler B."/>
            <person name="van West P."/>
            <person name="Dieguez-Uribeondo J."/>
            <person name="Young S.K."/>
            <person name="Zeng Q."/>
            <person name="Gargeya S."/>
            <person name="Fitzgerald M."/>
            <person name="Abouelleil A."/>
            <person name="Alvarado L."/>
            <person name="Chapman S.B."/>
            <person name="Gainer-Dewar J."/>
            <person name="Goldberg J."/>
            <person name="Griggs A."/>
            <person name="Gujja S."/>
            <person name="Hansen M."/>
            <person name="Howarth C."/>
            <person name="Imamovic A."/>
            <person name="Ireland A."/>
            <person name="Larimer J."/>
            <person name="McCowan C."/>
            <person name="Murphy C."/>
            <person name="Pearson M."/>
            <person name="Poon T.W."/>
            <person name="Priest M."/>
            <person name="Roberts A."/>
            <person name="Saif S."/>
            <person name="Shea T."/>
            <person name="Sykes S."/>
            <person name="Wortman J."/>
            <person name="Nusbaum C."/>
            <person name="Birren B."/>
        </authorList>
    </citation>
    <scope>NUCLEOTIDE SEQUENCE [LARGE SCALE GENOMIC DNA]</scope>
    <source>
        <strain evidence="1">NJM9701</strain>
    </source>
</reference>
<dbReference type="EMBL" id="KI914164">
    <property type="protein sequence ID" value="ETV89971.1"/>
    <property type="molecule type" value="Genomic_DNA"/>
</dbReference>
<dbReference type="GeneID" id="20092242"/>
<gene>
    <name evidence="1" type="ORF">H310_15192</name>
</gene>
<dbReference type="RefSeq" id="XP_008881399.1">
    <property type="nucleotide sequence ID" value="XM_008883177.1"/>
</dbReference>
<dbReference type="AlphaFoldDB" id="A0A024T8P3"/>
<organism evidence="1">
    <name type="scientific">Aphanomyces invadans</name>
    <dbReference type="NCBI Taxonomy" id="157072"/>
    <lineage>
        <taxon>Eukaryota</taxon>
        <taxon>Sar</taxon>
        <taxon>Stramenopiles</taxon>
        <taxon>Oomycota</taxon>
        <taxon>Saprolegniomycetes</taxon>
        <taxon>Saprolegniales</taxon>
        <taxon>Verrucalvaceae</taxon>
        <taxon>Aphanomyces</taxon>
    </lineage>
</organism>
<accession>A0A024T8P3</accession>